<feature type="region of interest" description="Disordered" evidence="1">
    <location>
        <begin position="1"/>
        <end position="28"/>
    </location>
</feature>
<sequence length="230" mass="24371">MEGGDHWWGQRDSGVTQVQPADGHGGLRGVVLPESRAQFLQDIVELSSEAAPAAVQGPAQVQRSPDAVATHGEVEQRPLRDCGTSVEVGGELQGLHGEPPPARATCSVATMTDGRSAGPADWGGPDGVDTGDQSQGHSSPKGQRTQRRTQVPTLQVAGNTSRVLGGDMGEGDLLEGDQLLNLDLTPTLTPEVQRPVTFLHAAQVHREGRSLSTELLEEFEDLFSRAPPWP</sequence>
<proteinExistence type="predicted"/>
<name>A0AA88IJS5_CHASR</name>
<reference evidence="2" key="1">
    <citation type="submission" date="2023-07" db="EMBL/GenBank/DDBJ databases">
        <title>Chromosome-level Genome Assembly of Striped Snakehead (Channa striata).</title>
        <authorList>
            <person name="Liu H."/>
        </authorList>
    </citation>
    <scope>NUCLEOTIDE SEQUENCE</scope>
    <source>
        <strain evidence="2">Gz</strain>
        <tissue evidence="2">Muscle</tissue>
    </source>
</reference>
<feature type="region of interest" description="Disordered" evidence="1">
    <location>
        <begin position="112"/>
        <end position="152"/>
    </location>
</feature>
<dbReference type="Proteomes" id="UP001187415">
    <property type="component" value="Unassembled WGS sequence"/>
</dbReference>
<accession>A0AA88IJS5</accession>
<organism evidence="2 3">
    <name type="scientific">Channa striata</name>
    <name type="common">Snakehead murrel</name>
    <name type="synonym">Ophicephalus striatus</name>
    <dbReference type="NCBI Taxonomy" id="64152"/>
    <lineage>
        <taxon>Eukaryota</taxon>
        <taxon>Metazoa</taxon>
        <taxon>Chordata</taxon>
        <taxon>Craniata</taxon>
        <taxon>Vertebrata</taxon>
        <taxon>Euteleostomi</taxon>
        <taxon>Actinopterygii</taxon>
        <taxon>Neopterygii</taxon>
        <taxon>Teleostei</taxon>
        <taxon>Neoteleostei</taxon>
        <taxon>Acanthomorphata</taxon>
        <taxon>Anabantaria</taxon>
        <taxon>Anabantiformes</taxon>
        <taxon>Channoidei</taxon>
        <taxon>Channidae</taxon>
        <taxon>Channa</taxon>
    </lineage>
</organism>
<evidence type="ECO:0000313" key="3">
    <source>
        <dbReference type="Proteomes" id="UP001187415"/>
    </source>
</evidence>
<dbReference type="AlphaFoldDB" id="A0AA88IJS5"/>
<protein>
    <submittedName>
        <fullName evidence="2">Uncharacterized protein</fullName>
    </submittedName>
</protein>
<feature type="region of interest" description="Disordered" evidence="1">
    <location>
        <begin position="55"/>
        <end position="75"/>
    </location>
</feature>
<feature type="compositionally biased region" description="Polar residues" evidence="1">
    <location>
        <begin position="131"/>
        <end position="152"/>
    </location>
</feature>
<gene>
    <name evidence="2" type="ORF">Q5P01_000298</name>
</gene>
<keyword evidence="3" id="KW-1185">Reference proteome</keyword>
<dbReference type="EMBL" id="JAUPFM010000199">
    <property type="protein sequence ID" value="KAK2811016.1"/>
    <property type="molecule type" value="Genomic_DNA"/>
</dbReference>
<comment type="caution">
    <text evidence="2">The sequence shown here is derived from an EMBL/GenBank/DDBJ whole genome shotgun (WGS) entry which is preliminary data.</text>
</comment>
<evidence type="ECO:0000256" key="1">
    <source>
        <dbReference type="SAM" id="MobiDB-lite"/>
    </source>
</evidence>
<evidence type="ECO:0000313" key="2">
    <source>
        <dbReference type="EMBL" id="KAK2811016.1"/>
    </source>
</evidence>